<evidence type="ECO:0000259" key="7">
    <source>
        <dbReference type="PROSITE" id="PS51898"/>
    </source>
</evidence>
<evidence type="ECO:0000256" key="2">
    <source>
        <dbReference type="ARBA" id="ARBA00022908"/>
    </source>
</evidence>
<organism evidence="9 10">
    <name type="scientific">Desulfococcus multivorans DSM 2059</name>
    <dbReference type="NCBI Taxonomy" id="1121405"/>
    <lineage>
        <taxon>Bacteria</taxon>
        <taxon>Pseudomonadati</taxon>
        <taxon>Thermodesulfobacteriota</taxon>
        <taxon>Desulfobacteria</taxon>
        <taxon>Desulfobacterales</taxon>
        <taxon>Desulfococcaceae</taxon>
        <taxon>Desulfococcus</taxon>
    </lineage>
</organism>
<keyword evidence="10" id="KW-1185">Reference proteome</keyword>
<dbReference type="PANTHER" id="PTHR30349:SF64">
    <property type="entry name" value="PROPHAGE INTEGRASE INTD-RELATED"/>
    <property type="match status" value="1"/>
</dbReference>
<dbReference type="SUPFAM" id="SSF56349">
    <property type="entry name" value="DNA breaking-rejoining enzymes"/>
    <property type="match status" value="1"/>
</dbReference>
<dbReference type="InterPro" id="IPR011010">
    <property type="entry name" value="DNA_brk_join_enz"/>
</dbReference>
<dbReference type="InterPro" id="IPR013762">
    <property type="entry name" value="Integrase-like_cat_sf"/>
</dbReference>
<dbReference type="EMBL" id="ATHJ01000119">
    <property type="protein sequence ID" value="EPR34206.1"/>
    <property type="molecule type" value="Genomic_DNA"/>
</dbReference>
<evidence type="ECO:0000313" key="10">
    <source>
        <dbReference type="Proteomes" id="UP000014977"/>
    </source>
</evidence>
<dbReference type="GO" id="GO:0015074">
    <property type="term" value="P:DNA integration"/>
    <property type="evidence" value="ECO:0007669"/>
    <property type="project" value="UniProtKB-KW"/>
</dbReference>
<feature type="domain" description="Core-binding (CB)" evidence="8">
    <location>
        <begin position="107"/>
        <end position="187"/>
    </location>
</feature>
<dbReference type="PANTHER" id="PTHR30349">
    <property type="entry name" value="PHAGE INTEGRASE-RELATED"/>
    <property type="match status" value="1"/>
</dbReference>
<dbReference type="InterPro" id="IPR050090">
    <property type="entry name" value="Tyrosine_recombinase_XerCD"/>
</dbReference>
<keyword evidence="2" id="KW-0229">DNA integration</keyword>
<dbReference type="InterPro" id="IPR044068">
    <property type="entry name" value="CB"/>
</dbReference>
<feature type="region of interest" description="Disordered" evidence="6">
    <location>
        <begin position="1"/>
        <end position="24"/>
    </location>
</feature>
<evidence type="ECO:0000256" key="4">
    <source>
        <dbReference type="ARBA" id="ARBA00023172"/>
    </source>
</evidence>
<dbReference type="Pfam" id="PF00589">
    <property type="entry name" value="Phage_integrase"/>
    <property type="match status" value="1"/>
</dbReference>
<gene>
    <name evidence="9" type="ORF">dsmv_3418</name>
</gene>
<protein>
    <submittedName>
        <fullName evidence="9">Integrase family protein</fullName>
    </submittedName>
</protein>
<keyword evidence="4" id="KW-0233">DNA recombination</keyword>
<dbReference type="Gene3D" id="1.10.150.130">
    <property type="match status" value="1"/>
</dbReference>
<dbReference type="PROSITE" id="PS51898">
    <property type="entry name" value="TYR_RECOMBINASE"/>
    <property type="match status" value="1"/>
</dbReference>
<dbReference type="Proteomes" id="UP000014977">
    <property type="component" value="Unassembled WGS sequence"/>
</dbReference>
<evidence type="ECO:0000256" key="6">
    <source>
        <dbReference type="SAM" id="MobiDB-lite"/>
    </source>
</evidence>
<dbReference type="Gene3D" id="1.10.443.10">
    <property type="entry name" value="Intergrase catalytic core"/>
    <property type="match status" value="1"/>
</dbReference>
<dbReference type="AlphaFoldDB" id="S7TC51"/>
<dbReference type="InterPro" id="IPR002104">
    <property type="entry name" value="Integrase_catalytic"/>
</dbReference>
<evidence type="ECO:0000256" key="3">
    <source>
        <dbReference type="ARBA" id="ARBA00023125"/>
    </source>
</evidence>
<evidence type="ECO:0000256" key="1">
    <source>
        <dbReference type="ARBA" id="ARBA00008857"/>
    </source>
</evidence>
<evidence type="ECO:0000313" key="9">
    <source>
        <dbReference type="EMBL" id="EPR34206.1"/>
    </source>
</evidence>
<name>S7TC51_DESML</name>
<dbReference type="GO" id="GO:0003677">
    <property type="term" value="F:DNA binding"/>
    <property type="evidence" value="ECO:0007669"/>
    <property type="project" value="UniProtKB-UniRule"/>
</dbReference>
<feature type="domain" description="Tyr recombinase" evidence="7">
    <location>
        <begin position="209"/>
        <end position="388"/>
    </location>
</feature>
<dbReference type="PROSITE" id="PS51900">
    <property type="entry name" value="CB"/>
    <property type="match status" value="1"/>
</dbReference>
<sequence length="411" mass="47425">MVQKKQWHNTKYPGVRYRESHSRPLHNGRPDRYYVIRYKLHQKLIGEACGWASEGMTPSKAAKWRADLVENIRTGKHPQSLKEARQMEADRRKMDAIRKKQAEIDAQTFDDLAVKFLAWGRENKKSWADDEGRYLNHVKPVIGKMRALDVSPFNLEKIRSNAQNKGVSPKTVEHILAFVRSVYRKAKSWGIYKGDIPTDEIQFPRFDNQRTRFLSLEEAHTLLEAIYASSETVYAQAILSLYAGLRFGEIAALTWGAVDFENGLIHIFDPKGVDTRRAYIVPKLRQVLEDIKPPRPEPEALVFPARTGGQQQHVSTGFYRVVSRLFNKGVTDRRQKVTFHTLRHTFCSWLAMNGATPFEIMDLAGHKDLAMTKRYSHVAENSQRKAVERMTDEFESSRSEALKVQRIKERA</sequence>
<evidence type="ECO:0000256" key="5">
    <source>
        <dbReference type="PROSITE-ProRule" id="PRU01248"/>
    </source>
</evidence>
<comment type="caution">
    <text evidence="9">The sequence shown here is derived from an EMBL/GenBank/DDBJ whole genome shotgun (WGS) entry which is preliminary data.</text>
</comment>
<dbReference type="eggNOG" id="COG4974">
    <property type="taxonomic scope" value="Bacteria"/>
</dbReference>
<reference evidence="9 10" key="1">
    <citation type="journal article" date="2013" name="Genome Announc.">
        <title>Draft genome sequences for three mercury-methylating, sulfate-reducing bacteria.</title>
        <authorList>
            <person name="Brown S.D."/>
            <person name="Hurt R.A.Jr."/>
            <person name="Gilmour C.C."/>
            <person name="Elias D.A."/>
        </authorList>
    </citation>
    <scope>NUCLEOTIDE SEQUENCE [LARGE SCALE GENOMIC DNA]</scope>
    <source>
        <strain evidence="9 10">DSM 2059</strain>
    </source>
</reference>
<comment type="similarity">
    <text evidence="1">Belongs to the 'phage' integrase family.</text>
</comment>
<dbReference type="PATRIC" id="fig|1121405.3.peg.3962"/>
<keyword evidence="3 5" id="KW-0238">DNA-binding</keyword>
<feature type="region of interest" description="Disordered" evidence="6">
    <location>
        <begin position="391"/>
        <end position="411"/>
    </location>
</feature>
<dbReference type="CDD" id="cd00796">
    <property type="entry name" value="INT_Rci_Hp1_C"/>
    <property type="match status" value="1"/>
</dbReference>
<dbReference type="GO" id="GO:0006310">
    <property type="term" value="P:DNA recombination"/>
    <property type="evidence" value="ECO:0007669"/>
    <property type="project" value="UniProtKB-KW"/>
</dbReference>
<accession>S7TC51</accession>
<dbReference type="InterPro" id="IPR010998">
    <property type="entry name" value="Integrase_recombinase_N"/>
</dbReference>
<proteinExistence type="inferred from homology"/>
<dbReference type="STRING" id="897.B2D07_13935"/>
<evidence type="ECO:0000259" key="8">
    <source>
        <dbReference type="PROSITE" id="PS51900"/>
    </source>
</evidence>